<evidence type="ECO:0000256" key="5">
    <source>
        <dbReference type="SAM" id="MobiDB-lite"/>
    </source>
</evidence>
<dbReference type="Gene3D" id="2.40.40.20">
    <property type="match status" value="1"/>
</dbReference>
<evidence type="ECO:0000256" key="3">
    <source>
        <dbReference type="ARBA" id="ARBA00023315"/>
    </source>
</evidence>
<accession>A0A2V1H6Z4</accession>
<evidence type="ECO:0000256" key="1">
    <source>
        <dbReference type="ARBA" id="ARBA00022503"/>
    </source>
</evidence>
<keyword evidence="7" id="KW-1185">Reference proteome</keyword>
<keyword evidence="3" id="KW-0012">Acyltransferase</keyword>
<dbReference type="Pfam" id="PF04958">
    <property type="entry name" value="AstA"/>
    <property type="match status" value="1"/>
</dbReference>
<dbReference type="InterPro" id="IPR016181">
    <property type="entry name" value="Acyl_CoA_acyltransferase"/>
</dbReference>
<name>A0A2V1H6Z4_9GAMM</name>
<feature type="region of interest" description="Disordered" evidence="5">
    <location>
        <begin position="354"/>
        <end position="386"/>
    </location>
</feature>
<protein>
    <recommendedName>
        <fullName evidence="4">Arginine N-succinyltransferase</fullName>
        <ecNumber evidence="4">2.3.1.109</ecNumber>
    </recommendedName>
</protein>
<dbReference type="AlphaFoldDB" id="A0A2V1H6Z4"/>
<organism evidence="6 7">
    <name type="scientific">Pelagibaculum spongiae</name>
    <dbReference type="NCBI Taxonomy" id="2080658"/>
    <lineage>
        <taxon>Bacteria</taxon>
        <taxon>Pseudomonadati</taxon>
        <taxon>Pseudomonadota</taxon>
        <taxon>Gammaproteobacteria</taxon>
        <taxon>Oceanospirillales</taxon>
        <taxon>Pelagibaculum</taxon>
    </lineage>
</organism>
<evidence type="ECO:0000256" key="4">
    <source>
        <dbReference type="NCBIfam" id="TIGR03244"/>
    </source>
</evidence>
<dbReference type="InterPro" id="IPR017650">
    <property type="entry name" value="Arginine_N-succinylTrfase"/>
</dbReference>
<dbReference type="GO" id="GO:0008791">
    <property type="term" value="F:arginine N-succinyltransferase activity"/>
    <property type="evidence" value="ECO:0007669"/>
    <property type="project" value="UniProtKB-UniRule"/>
</dbReference>
<sequence length="386" mass="42956">MMIVRPIKKSDHLALRDLARKTGPGFTSLQDNDAQVKDKLAQALAAFLSSDNEPPAEALYLFLMEDLSNQKIVGICGIEASVGLTEPWYSYRVNMQIHASRELNVYNRLHTLTLSNDHTGCSELCTLFLLPEARKNKNGSLLSKSRFLFLAEFSQRFNPVIIAEMRGYFDQQGHSPFWDGLGSHFFTLDFTEADRLSAIDKAFISELMPKHAIYTNLLTKPAQEVISKTHRLTEPARKMLEDEGMNYSGHVDIFDGGPTLQGQLSELRAVKDSRYAHVEITESEPTTTSNNSADHIYLISNCEFANFRCCMTSLQQEPGHIISLSPIIAQALEVDNGGTVRIVALYPAQRKTTIPTTEKNTSITESLAHSLSSAPLQSTANEDPKS</sequence>
<dbReference type="RefSeq" id="WP_116685788.1">
    <property type="nucleotide sequence ID" value="NZ_CAWNYD010000001.1"/>
</dbReference>
<gene>
    <name evidence="6" type="primary">astA</name>
    <name evidence="6" type="ORF">DC094_04080</name>
</gene>
<evidence type="ECO:0000256" key="2">
    <source>
        <dbReference type="ARBA" id="ARBA00022679"/>
    </source>
</evidence>
<dbReference type="GO" id="GO:0006527">
    <property type="term" value="P:L-arginine catabolic process"/>
    <property type="evidence" value="ECO:0007669"/>
    <property type="project" value="UniProtKB-UniRule"/>
</dbReference>
<evidence type="ECO:0000313" key="6">
    <source>
        <dbReference type="EMBL" id="PVZ72202.1"/>
    </source>
</evidence>
<dbReference type="NCBIfam" id="TIGR03243">
    <property type="entry name" value="arg_catab_AOST"/>
    <property type="match status" value="1"/>
</dbReference>
<dbReference type="OrthoDB" id="21121at2"/>
<dbReference type="EMBL" id="QDDL01000001">
    <property type="protein sequence ID" value="PVZ72202.1"/>
    <property type="molecule type" value="Genomic_DNA"/>
</dbReference>
<dbReference type="InterPro" id="IPR007041">
    <property type="entry name" value="Arg_succinylTrfase_AstA/AruG"/>
</dbReference>
<evidence type="ECO:0000313" key="7">
    <source>
        <dbReference type="Proteomes" id="UP000244906"/>
    </source>
</evidence>
<dbReference type="EC" id="2.3.1.109" evidence="4"/>
<proteinExistence type="predicted"/>
<dbReference type="SUPFAM" id="SSF55729">
    <property type="entry name" value="Acyl-CoA N-acyltransferases (Nat)"/>
    <property type="match status" value="1"/>
</dbReference>
<reference evidence="6 7" key="1">
    <citation type="submission" date="2018-04" db="EMBL/GenBank/DDBJ databases">
        <title>Thalassorhabdus spongiae gen. nov., sp. nov., isolated from a marine sponge in South-West Iceland.</title>
        <authorList>
            <person name="Knobloch S."/>
            <person name="Daussin A."/>
            <person name="Johannsson R."/>
            <person name="Marteinsson V.T."/>
        </authorList>
    </citation>
    <scope>NUCLEOTIDE SEQUENCE [LARGE SCALE GENOMIC DNA]</scope>
    <source>
        <strain evidence="6 7">Hp12</strain>
    </source>
</reference>
<dbReference type="PANTHER" id="PTHR30420:SF1">
    <property type="entry name" value="ARGININE N-SUCCINYLTRANSFERASE"/>
    <property type="match status" value="1"/>
</dbReference>
<keyword evidence="2 6" id="KW-0808">Transferase</keyword>
<dbReference type="NCBIfam" id="TIGR03244">
    <property type="entry name" value="arg_catab_AstA"/>
    <property type="match status" value="1"/>
</dbReference>
<keyword evidence="1" id="KW-0056">Arginine metabolism</keyword>
<dbReference type="PANTHER" id="PTHR30420">
    <property type="entry name" value="N-SUCCINYLARGININE DIHYDROLASE"/>
    <property type="match status" value="1"/>
</dbReference>
<comment type="caution">
    <text evidence="6">The sequence shown here is derived from an EMBL/GenBank/DDBJ whole genome shotgun (WGS) entry which is preliminary data.</text>
</comment>
<dbReference type="Proteomes" id="UP000244906">
    <property type="component" value="Unassembled WGS sequence"/>
</dbReference>